<evidence type="ECO:0000313" key="3">
    <source>
        <dbReference type="Proteomes" id="UP001232343"/>
    </source>
</evidence>
<evidence type="ECO:0000313" key="2">
    <source>
        <dbReference type="EMBL" id="MDQ0344368.1"/>
    </source>
</evidence>
<dbReference type="RefSeq" id="WP_244682635.1">
    <property type="nucleotide sequence ID" value="NZ_JALIRM010000012.1"/>
</dbReference>
<dbReference type="EMBL" id="JAUSUO010000009">
    <property type="protein sequence ID" value="MDQ0344368.1"/>
    <property type="molecule type" value="Genomic_DNA"/>
</dbReference>
<comment type="caution">
    <text evidence="2">The sequence shown here is derived from an EMBL/GenBank/DDBJ whole genome shotgun (WGS) entry which is preliminary data.</text>
</comment>
<organism evidence="2 3">
    <name type="scientific">Lederbergia wuyishanensis</name>
    <dbReference type="NCBI Taxonomy" id="1347903"/>
    <lineage>
        <taxon>Bacteria</taxon>
        <taxon>Bacillati</taxon>
        <taxon>Bacillota</taxon>
        <taxon>Bacilli</taxon>
        <taxon>Bacillales</taxon>
        <taxon>Bacillaceae</taxon>
        <taxon>Lederbergia</taxon>
    </lineage>
</organism>
<reference evidence="2 3" key="1">
    <citation type="submission" date="2023-07" db="EMBL/GenBank/DDBJ databases">
        <title>Genomic Encyclopedia of Type Strains, Phase IV (KMG-IV): sequencing the most valuable type-strain genomes for metagenomic binning, comparative biology and taxonomic classification.</title>
        <authorList>
            <person name="Goeker M."/>
        </authorList>
    </citation>
    <scope>NUCLEOTIDE SEQUENCE [LARGE SCALE GENOMIC DNA]</scope>
    <source>
        <strain evidence="2 3">DSM 27848</strain>
    </source>
</reference>
<dbReference type="Proteomes" id="UP001232343">
    <property type="component" value="Unassembled WGS sequence"/>
</dbReference>
<sequence length="84" mass="9104">MLNKLLYSACALLISTFLIGVSNGHAQTPITETNNIFSSSEVTHIAQNDDVTDNDANDDNDTDWGWIGLVGLAGLLGLRRNDKK</sequence>
<dbReference type="NCBIfam" id="NF041742">
    <property type="entry name" value="WGxxGxxG_fam"/>
    <property type="match status" value="1"/>
</dbReference>
<feature type="chain" id="PRO_5045252122" description="MYXO-CTERM domain-containing protein" evidence="1">
    <location>
        <begin position="27"/>
        <end position="84"/>
    </location>
</feature>
<keyword evidence="1" id="KW-0732">Signal</keyword>
<gene>
    <name evidence="2" type="ORF">J2S14_003211</name>
</gene>
<evidence type="ECO:0008006" key="4">
    <source>
        <dbReference type="Google" id="ProtNLM"/>
    </source>
</evidence>
<protein>
    <recommendedName>
        <fullName evidence="4">MYXO-CTERM domain-containing protein</fullName>
    </recommendedName>
</protein>
<dbReference type="NCBIfam" id="NF038039">
    <property type="entry name" value="WGxxGxxG-CTERM"/>
    <property type="match status" value="1"/>
</dbReference>
<keyword evidence="3" id="KW-1185">Reference proteome</keyword>
<name>A0ABU0D7M4_9BACI</name>
<evidence type="ECO:0000256" key="1">
    <source>
        <dbReference type="SAM" id="SignalP"/>
    </source>
</evidence>
<feature type="signal peptide" evidence="1">
    <location>
        <begin position="1"/>
        <end position="26"/>
    </location>
</feature>
<proteinExistence type="predicted"/>
<accession>A0ABU0D7M4</accession>